<protein>
    <submittedName>
        <fullName evidence="1">Uncharacterized protein</fullName>
    </submittedName>
</protein>
<dbReference type="EMBL" id="CAADIB010000005">
    <property type="protein sequence ID" value="VFR25176.1"/>
    <property type="molecule type" value="Genomic_DNA"/>
</dbReference>
<sequence length="629" mass="67324">MSVEQLAPVVVVGGIPTNAPVGYVGGGYATHGALSPADISVVISHVIREKEIYYQNHEDEESIHYRDPASSHGITSTLVSSVVTESSKLLGHIADLQKANLTESAFKVMKAASFKNNLLMQGVFSWSSVRDDAGSGTPQSVAVGTELVMLAGQAALTAAIFTLMGSPVGMAGILGAAVIGTGVSLMADQFGFRGEARALVEYVLANIGLRQDGGDLFQGADIRGSMEGLQSTDDIAYFSDYEVFRVMQEIGNNPENYSLQEAILQEVLESISALMLAQEIDFSEGNDLGLENRPLPVVVDFRTLGLQNGEKSFSGEQGQSYLLIGDDSASHMVGGTGINWFMPLHDKVIAKTVVGNPDGFNILDFSMSKIPVETIFWGNARVDRVVEEKGWNTTTSLLRENIFQKLRGDLFWELGVSHSDVAIGMEQYETIDFVIGSGFDDVFVGDIMGGMVFTGGAGQDYFVVNGGSNRIVFRDGDFLSPDSEGITTKFVHGITTVGEAAAFNAMAYTPSGWGGGSSFRLNPDVLDFSDLDADLTQEGHQGFQFIGMEGFGGVAGQIRYVTEVVGEIVFLAESHNQEYRSVTYALEGDRTGDGVADFLIEVAVYTNPSLGVPGIGQIYTALGAENFLF</sequence>
<gene>
    <name evidence="1" type="ORF">ANDO1_4023</name>
    <name evidence="2" type="ORF">ANDO2_3929</name>
</gene>
<dbReference type="EMBL" id="CAADHZ010000005">
    <property type="protein sequence ID" value="VFR20056.1"/>
    <property type="molecule type" value="Genomic_DNA"/>
</dbReference>
<dbReference type="AlphaFoldDB" id="A0A484P3P4"/>
<evidence type="ECO:0000313" key="2">
    <source>
        <dbReference type="EMBL" id="VFR25176.1"/>
    </source>
</evidence>
<reference evidence="1" key="1">
    <citation type="submission" date="2019-03" db="EMBL/GenBank/DDBJ databases">
        <authorList>
            <person name="Danneels B."/>
        </authorList>
    </citation>
    <scope>NUCLEOTIDE SEQUENCE</scope>
</reference>
<evidence type="ECO:0000313" key="1">
    <source>
        <dbReference type="EMBL" id="VFR20056.1"/>
    </source>
</evidence>
<name>A0A484P3P4_9ZZZZ</name>
<organism evidence="1">
    <name type="scientific">plant metagenome</name>
    <dbReference type="NCBI Taxonomy" id="1297885"/>
    <lineage>
        <taxon>unclassified sequences</taxon>
        <taxon>metagenomes</taxon>
        <taxon>organismal metagenomes</taxon>
    </lineage>
</organism>
<accession>A0A484P3P4</accession>
<proteinExistence type="predicted"/>